<name>A0A931HUU5_9BACI</name>
<dbReference type="Proteomes" id="UP000614490">
    <property type="component" value="Unassembled WGS sequence"/>
</dbReference>
<gene>
    <name evidence="1" type="ORF">H0267_06435</name>
</gene>
<protein>
    <recommendedName>
        <fullName evidence="3">YqhG</fullName>
    </recommendedName>
</protein>
<reference evidence="1 2" key="1">
    <citation type="journal article" date="2005" name="Int. J. Syst. Evol. Microbiol.">
        <title>Halobacillus yeomjeoni sp. nov., isolated from a marine solar saltern in Korea.</title>
        <authorList>
            <person name="Yoon J.H."/>
            <person name="Kang S.J."/>
            <person name="Lee C.H."/>
            <person name="Oh H.W."/>
            <person name="Oh T.K."/>
        </authorList>
    </citation>
    <scope>NUCLEOTIDE SEQUENCE [LARGE SCALE GENOMIC DNA]</scope>
    <source>
        <strain evidence="1 2">KCTC 3957</strain>
    </source>
</reference>
<comment type="caution">
    <text evidence="1">The sequence shown here is derived from an EMBL/GenBank/DDBJ whole genome shotgun (WGS) entry which is preliminary data.</text>
</comment>
<dbReference type="InterPro" id="IPR024562">
    <property type="entry name" value="YqhG"/>
</dbReference>
<evidence type="ECO:0000313" key="1">
    <source>
        <dbReference type="EMBL" id="MBH0229853.1"/>
    </source>
</evidence>
<dbReference type="RefSeq" id="WP_197316440.1">
    <property type="nucleotide sequence ID" value="NZ_JADZSC010000001.1"/>
</dbReference>
<dbReference type="EMBL" id="JADZSC010000001">
    <property type="protein sequence ID" value="MBH0229853.1"/>
    <property type="molecule type" value="Genomic_DNA"/>
</dbReference>
<evidence type="ECO:0008006" key="3">
    <source>
        <dbReference type="Google" id="ProtNLM"/>
    </source>
</evidence>
<organism evidence="1 2">
    <name type="scientific">Halobacillus yeomjeoni</name>
    <dbReference type="NCBI Taxonomy" id="311194"/>
    <lineage>
        <taxon>Bacteria</taxon>
        <taxon>Bacillati</taxon>
        <taxon>Bacillota</taxon>
        <taxon>Bacilli</taxon>
        <taxon>Bacillales</taxon>
        <taxon>Bacillaceae</taxon>
        <taxon>Halobacillus</taxon>
    </lineage>
</organism>
<dbReference type="Pfam" id="PF11079">
    <property type="entry name" value="YqhG"/>
    <property type="match status" value="1"/>
</dbReference>
<accession>A0A931HUU5</accession>
<evidence type="ECO:0000313" key="2">
    <source>
        <dbReference type="Proteomes" id="UP000614490"/>
    </source>
</evidence>
<keyword evidence="2" id="KW-1185">Reference proteome</keyword>
<dbReference type="AlphaFoldDB" id="A0A931HUU5"/>
<sequence>MNTKPHFDFLRQFFNSYECPVIEESSHHLKVQLTSQMDEEIMNRPFYWHYMKKMNRPGDPMRLTFTHTDHAQDGGIFLHAGTPKLHTIYQTAMEKGKTARLYEVIQQPIQNGALTPWLVINLLLHYRGKQTKDEPLSFGLNLIHGTLIKGMMECLDGHDFDRKVSDYCFPMTPVINLKSAYSRIEKFVENYTTTLDDSWIKDSLHQLEEEKSLLDSFYASEDIGLDQFTQEREQLDTRYRPRFSIEVINGGIFYMSQQTSQHLLMKKQP</sequence>
<proteinExistence type="predicted"/>